<sequence length="313" mass="33735">MSSDPWGWQPSGPSRTEQAGYLIRLDGPDSGRFLHGQTSSAIEGQQPGSWIPSCCTTATGRLRALAEVLVDRDGAWLLLRGADGTALWQGLERVLFPADRVQLGPVTPVRLITPLGDGSDALPQVADRSWISLEDGSGWLLGRQLVLLTNAELPAWLADRAPLPAREQQRWRIQQGVPAAPGEINDDTNPFEVGLADRVSLSKGCYVGQETLAKLATYDGVKQQLRRWFWRGTQEPGEPGTVLTGDEASSPRAGLITSSLALEDGLWIGLALVRRQSLQQTCLRAGPDADGALLELSRPPAWVDPPVGAGRKS</sequence>
<dbReference type="EMBL" id="PXXO01000008">
    <property type="protein sequence ID" value="PSJ04994.1"/>
    <property type="molecule type" value="Genomic_DNA"/>
</dbReference>
<evidence type="ECO:0000313" key="2">
    <source>
        <dbReference type="EMBL" id="PSJ04994.1"/>
    </source>
</evidence>
<dbReference type="PANTHER" id="PTHR22602:SF0">
    <property type="entry name" value="TRANSFERASE CAF17, MITOCHONDRIAL-RELATED"/>
    <property type="match status" value="1"/>
</dbReference>
<evidence type="ECO:0000256" key="1">
    <source>
        <dbReference type="ARBA" id="ARBA00022946"/>
    </source>
</evidence>
<dbReference type="SUPFAM" id="SSF103025">
    <property type="entry name" value="Folate-binding domain"/>
    <property type="match status" value="1"/>
</dbReference>
<dbReference type="Gene3D" id="3.30.1360.120">
    <property type="entry name" value="Probable tRNA modification gtpase trme, domain 1"/>
    <property type="match status" value="1"/>
</dbReference>
<dbReference type="OrthoDB" id="9796287at2"/>
<dbReference type="RefSeq" id="WP_106632258.1">
    <property type="nucleotide sequence ID" value="NZ_PXXO01000008.1"/>
</dbReference>
<dbReference type="GO" id="GO:0016226">
    <property type="term" value="P:iron-sulfur cluster assembly"/>
    <property type="evidence" value="ECO:0007669"/>
    <property type="project" value="TreeGrafter"/>
</dbReference>
<evidence type="ECO:0000313" key="3">
    <source>
        <dbReference type="Proteomes" id="UP000243002"/>
    </source>
</evidence>
<dbReference type="InterPro" id="IPR017703">
    <property type="entry name" value="YgfZ/GCV_T_CS"/>
</dbReference>
<accession>A0A2P7MUR7</accession>
<dbReference type="InterPro" id="IPR045179">
    <property type="entry name" value="YgfZ/GcvT"/>
</dbReference>
<protein>
    <submittedName>
        <fullName evidence="2">Folate-binding protein</fullName>
    </submittedName>
</protein>
<name>A0A2P7MUR7_9CYAN</name>
<dbReference type="InterPro" id="IPR027266">
    <property type="entry name" value="TrmE/GcvT-like"/>
</dbReference>
<proteinExistence type="predicted"/>
<dbReference type="PANTHER" id="PTHR22602">
    <property type="entry name" value="TRANSFERASE CAF17, MITOCHONDRIAL-RELATED"/>
    <property type="match status" value="1"/>
</dbReference>
<reference evidence="2 3" key="1">
    <citation type="journal article" date="2018" name="Environ. Microbiol.">
        <title>Ecological and genomic features of two widespread freshwater picocyanobacteria.</title>
        <authorList>
            <person name="Cabello-Yeves P.J."/>
            <person name="Picazo A."/>
            <person name="Camacho A."/>
            <person name="Callieri C."/>
            <person name="Rosselli R."/>
            <person name="Roda-Garcia J.J."/>
            <person name="Coutinho F.H."/>
            <person name="Rodriguez-Valera F."/>
        </authorList>
    </citation>
    <scope>NUCLEOTIDE SEQUENCE [LARGE SCALE GENOMIC DNA]</scope>
    <source>
        <strain evidence="2 3">Tous</strain>
    </source>
</reference>
<comment type="caution">
    <text evidence="2">The sequence shown here is derived from an EMBL/GenBank/DDBJ whole genome shotgun (WGS) entry which is preliminary data.</text>
</comment>
<organism evidence="2 3">
    <name type="scientific">Cyanobium usitatum str. Tous</name>
    <dbReference type="NCBI Taxonomy" id="2116684"/>
    <lineage>
        <taxon>Bacteria</taxon>
        <taxon>Bacillati</taxon>
        <taxon>Cyanobacteriota</taxon>
        <taxon>Cyanophyceae</taxon>
        <taxon>Synechococcales</taxon>
        <taxon>Prochlorococcaceae</taxon>
        <taxon>Cyanobium</taxon>
    </lineage>
</organism>
<dbReference type="NCBIfam" id="TIGR03317">
    <property type="entry name" value="ygfZ_signature"/>
    <property type="match status" value="1"/>
</dbReference>
<keyword evidence="1" id="KW-0809">Transit peptide</keyword>
<dbReference type="Proteomes" id="UP000243002">
    <property type="component" value="Unassembled WGS sequence"/>
</dbReference>
<dbReference type="AlphaFoldDB" id="A0A2P7MUR7"/>
<keyword evidence="3" id="KW-1185">Reference proteome</keyword>
<gene>
    <name evidence="2" type="ORF">C7K55_08235</name>
</gene>